<organism evidence="3 4">
    <name type="scientific">Marinilactibacillus psychrotolerans</name>
    <dbReference type="NCBI Taxonomy" id="191770"/>
    <lineage>
        <taxon>Bacteria</taxon>
        <taxon>Bacillati</taxon>
        <taxon>Bacillota</taxon>
        <taxon>Bacilli</taxon>
        <taxon>Lactobacillales</taxon>
        <taxon>Carnobacteriaceae</taxon>
        <taxon>Marinilactibacillus</taxon>
    </lineage>
</organism>
<proteinExistence type="predicted"/>
<feature type="transmembrane region" description="Helical" evidence="1">
    <location>
        <begin position="63"/>
        <end position="82"/>
    </location>
</feature>
<keyword evidence="1" id="KW-0812">Transmembrane</keyword>
<dbReference type="EMBL" id="VBTE01000047">
    <property type="protein sequence ID" value="TLQ05870.1"/>
    <property type="molecule type" value="Genomic_DNA"/>
</dbReference>
<evidence type="ECO:0000313" key="4">
    <source>
        <dbReference type="Proteomes" id="UP000307201"/>
    </source>
</evidence>
<feature type="domain" description="Zinc-ribbon" evidence="2">
    <location>
        <begin position="3"/>
        <end position="22"/>
    </location>
</feature>
<dbReference type="AlphaFoldDB" id="A0A5R9BZP5"/>
<accession>A0A5R9BZP5</accession>
<dbReference type="InterPro" id="IPR026870">
    <property type="entry name" value="Zinc_ribbon_dom"/>
</dbReference>
<reference evidence="3 4" key="1">
    <citation type="submission" date="2019-05" db="EMBL/GenBank/DDBJ databases">
        <title>The metagenome of a microbial culture collection derived from dairy environment covers the genomic content of the human microbiome.</title>
        <authorList>
            <person name="Roder T."/>
            <person name="Wuthrich D."/>
            <person name="Sattari Z."/>
            <person name="Von Ah U."/>
            <person name="Bar C."/>
            <person name="Ronchi F."/>
            <person name="Macpherson A.J."/>
            <person name="Ganal-Vonarburg S.C."/>
            <person name="Bruggmann R."/>
            <person name="Vergeres G."/>
        </authorList>
    </citation>
    <scope>NUCLEOTIDE SEQUENCE [LARGE SCALE GENOMIC DNA]</scope>
    <source>
        <strain evidence="3 4">FAM 24235</strain>
    </source>
</reference>
<evidence type="ECO:0000313" key="3">
    <source>
        <dbReference type="EMBL" id="TLQ05870.1"/>
    </source>
</evidence>
<keyword evidence="1" id="KW-1133">Transmembrane helix</keyword>
<dbReference type="Proteomes" id="UP000307201">
    <property type="component" value="Unassembled WGS sequence"/>
</dbReference>
<evidence type="ECO:0000259" key="2">
    <source>
        <dbReference type="Pfam" id="PF13240"/>
    </source>
</evidence>
<keyword evidence="1" id="KW-0472">Membrane</keyword>
<sequence>MKYCSKCGNELASDSKFCSNCSFTIDKSEETEVTSNSIDDTTIESASKQYNQKPDNKKSKFKILILLVLLIATSGGLYYFFFMPDKEIEAEKATITWETVTGYWVKDSSDGTQSDDLKDNDLTMSLYLDKENMIIAEKNEEKEVVEIFSIVSSTFDKEKVVLKVESEDNKEEQTFELISVGPKQISLDTGESTIMISAISKEDYLDAGGIELESYIKDTDSKLENEDEKAVEEKTDDLTVSEVSGYYVRRDDSGHIIEVYTLNDEFTSHVIFRPDNYYPVAYASNKIENKTIEGNTVHFETISVDHQSLKEGFTVESTIDLSFDKEAQPVTMKLNESKNVFEKMKLDVVQTELDSLTDIDIGKFLTELYENDLTGLLMKEKVNNLISLDKDVQIEDIWGTYLEEADDAEGYPYRSYIKIEPIEEVTDFIDEVNSYTIDDLKQKEILGLLTNWSESDNPMSEMGGVISPSYITNIEIYDQNYVEIEYVYQLGVDPVSEHFELKKGSTKILKDTDNREYILE</sequence>
<name>A0A5R9BZP5_9LACT</name>
<evidence type="ECO:0000256" key="1">
    <source>
        <dbReference type="SAM" id="Phobius"/>
    </source>
</evidence>
<dbReference type="Pfam" id="PF13240">
    <property type="entry name" value="Zn_Ribbon_1"/>
    <property type="match status" value="1"/>
</dbReference>
<gene>
    <name evidence="3" type="ORF">FEZ48_11835</name>
</gene>
<comment type="caution">
    <text evidence="3">The sequence shown here is derived from an EMBL/GenBank/DDBJ whole genome shotgun (WGS) entry which is preliminary data.</text>
</comment>
<protein>
    <submittedName>
        <fullName evidence="3">Zinc ribbon domain-containing protein</fullName>
    </submittedName>
</protein>